<feature type="compositionally biased region" description="Polar residues" evidence="1">
    <location>
        <begin position="185"/>
        <end position="201"/>
    </location>
</feature>
<protein>
    <recommendedName>
        <fullName evidence="2">Rho termination factor-like N-terminal domain-containing protein</fullName>
    </recommendedName>
</protein>
<feature type="compositionally biased region" description="Polar residues" evidence="1">
    <location>
        <begin position="66"/>
        <end position="77"/>
    </location>
</feature>
<dbReference type="EMBL" id="AP027731">
    <property type="protein sequence ID" value="BDZ47117.1"/>
    <property type="molecule type" value="Genomic_DNA"/>
</dbReference>
<organism evidence="3 4">
    <name type="scientific">Naasia aerilata</name>
    <dbReference type="NCBI Taxonomy" id="1162966"/>
    <lineage>
        <taxon>Bacteria</taxon>
        <taxon>Bacillati</taxon>
        <taxon>Actinomycetota</taxon>
        <taxon>Actinomycetes</taxon>
        <taxon>Micrococcales</taxon>
        <taxon>Microbacteriaceae</taxon>
        <taxon>Naasia</taxon>
    </lineage>
</organism>
<evidence type="ECO:0000256" key="1">
    <source>
        <dbReference type="SAM" id="MobiDB-lite"/>
    </source>
</evidence>
<dbReference type="InterPro" id="IPR011112">
    <property type="entry name" value="Rho-like_N"/>
</dbReference>
<feature type="region of interest" description="Disordered" evidence="1">
    <location>
        <begin position="182"/>
        <end position="201"/>
    </location>
</feature>
<sequence>MAADTQDKERKPGVLASLKGAWRKVAGARAGGATQETPTPAELQTSVDEAPVAAFAETPVPHVQAAESSPQVDSSAPTEPKPALEASEERQAAVKTTPETAAETSSESEPVSEPLDVAAPTTTKPKKAAKTVPAQDPVVGESTPALGGASSPFIAPVTTEAGPDTSWTVAQLRSLAKERGVRGYSSMSKSQLLGSLGNPQA</sequence>
<gene>
    <name evidence="3" type="ORF">GCM10025866_30260</name>
</gene>
<evidence type="ECO:0000313" key="3">
    <source>
        <dbReference type="EMBL" id="BDZ47117.1"/>
    </source>
</evidence>
<evidence type="ECO:0000313" key="4">
    <source>
        <dbReference type="Proteomes" id="UP001321498"/>
    </source>
</evidence>
<reference evidence="4" key="1">
    <citation type="journal article" date="2019" name="Int. J. Syst. Evol. Microbiol.">
        <title>The Global Catalogue of Microorganisms (GCM) 10K type strain sequencing project: providing services to taxonomists for standard genome sequencing and annotation.</title>
        <authorList>
            <consortium name="The Broad Institute Genomics Platform"/>
            <consortium name="The Broad Institute Genome Sequencing Center for Infectious Disease"/>
            <person name="Wu L."/>
            <person name="Ma J."/>
        </authorList>
    </citation>
    <scope>NUCLEOTIDE SEQUENCE [LARGE SCALE GENOMIC DNA]</scope>
    <source>
        <strain evidence="4">NBRC 108725</strain>
    </source>
</reference>
<name>A0ABN6XT69_9MICO</name>
<feature type="compositionally biased region" description="Basic and acidic residues" evidence="1">
    <location>
        <begin position="1"/>
        <end position="12"/>
    </location>
</feature>
<dbReference type="Proteomes" id="UP001321498">
    <property type="component" value="Chromosome"/>
</dbReference>
<feature type="region of interest" description="Disordered" evidence="1">
    <location>
        <begin position="1"/>
        <end position="20"/>
    </location>
</feature>
<accession>A0ABN6XT69</accession>
<evidence type="ECO:0000259" key="2">
    <source>
        <dbReference type="Pfam" id="PF07498"/>
    </source>
</evidence>
<feature type="compositionally biased region" description="Low complexity" evidence="1">
    <location>
        <begin position="96"/>
        <end position="123"/>
    </location>
</feature>
<feature type="compositionally biased region" description="Polar residues" evidence="1">
    <location>
        <begin position="34"/>
        <end position="47"/>
    </location>
</feature>
<feature type="region of interest" description="Disordered" evidence="1">
    <location>
        <begin position="26"/>
        <end position="161"/>
    </location>
</feature>
<dbReference type="RefSeq" id="WP_286277062.1">
    <property type="nucleotide sequence ID" value="NZ_AP027731.1"/>
</dbReference>
<dbReference type="Pfam" id="PF07498">
    <property type="entry name" value="Rho_N"/>
    <property type="match status" value="1"/>
</dbReference>
<feature type="domain" description="Rho termination factor-like N-terminal" evidence="2">
    <location>
        <begin position="168"/>
        <end position="193"/>
    </location>
</feature>
<keyword evidence="4" id="KW-1185">Reference proteome</keyword>
<proteinExistence type="predicted"/>